<dbReference type="EMBL" id="PCRE01000022">
    <property type="protein sequence ID" value="PIP15095.1"/>
    <property type="molecule type" value="Genomic_DNA"/>
</dbReference>
<reference evidence="3 4" key="1">
    <citation type="submission" date="2017-09" db="EMBL/GenBank/DDBJ databases">
        <title>Depth-based differentiation of microbial function through sediment-hosted aquifers and enrichment of novel symbionts in the deep terrestrial subsurface.</title>
        <authorList>
            <person name="Probst A.J."/>
            <person name="Ladd B."/>
            <person name="Jarett J.K."/>
            <person name="Geller-Mcgrath D.E."/>
            <person name="Sieber C.M."/>
            <person name="Emerson J.B."/>
            <person name="Anantharaman K."/>
            <person name="Thomas B.C."/>
            <person name="Malmstrom R."/>
            <person name="Stieglmeier M."/>
            <person name="Klingl A."/>
            <person name="Woyke T."/>
            <person name="Ryan C.M."/>
            <person name="Banfield J.F."/>
        </authorList>
    </citation>
    <scope>NUCLEOTIDE SEQUENCE [LARGE SCALE GENOMIC DNA]</scope>
    <source>
        <strain evidence="3">CG23_combo_of_CG06-09_8_20_14_all_35_49</strain>
    </source>
</reference>
<feature type="domain" description="Bro-N" evidence="2">
    <location>
        <begin position="14"/>
        <end position="116"/>
    </location>
</feature>
<proteinExistence type="predicted"/>
<dbReference type="Proteomes" id="UP000231025">
    <property type="component" value="Unassembled WGS sequence"/>
</dbReference>
<dbReference type="AlphaFoldDB" id="A0A2G9Y776"/>
<organism evidence="3 4">
    <name type="scientific">Candidatus Roizmanbacteria bacterium CG23_combo_of_CG06-09_8_20_14_all_35_49</name>
    <dbReference type="NCBI Taxonomy" id="1974863"/>
    <lineage>
        <taxon>Bacteria</taxon>
        <taxon>Candidatus Roizmaniibacteriota</taxon>
    </lineage>
</organism>
<sequence>MKNKKQITLFEGKKIRRVWDEKKEKWYFSVIDIIQILTNQVDFQLARNYWKVLKNRLKKEGSETVTKCNRLKMEAEDGKLRETDAADVETLLRLIQSVPSPKAEPIKLWLARVGYERVQEMTDPEKALNRSREYWQKMGRDKKWIQQRMMGQEIRNKLTDYWKSNKVKEKEEYAILTNIIHKEWSDLTVKEHKNLKSLKRENLRDHMTDAELIFTALAELSTRQIAETEQTRGLEANKTPAHKGGRIAKNARLELEQKTGKKVVSQKNFKLSNRDKSKRLS</sequence>
<evidence type="ECO:0000313" key="3">
    <source>
        <dbReference type="EMBL" id="PIP15095.1"/>
    </source>
</evidence>
<gene>
    <name evidence="3" type="ORF">COX47_01590</name>
</gene>
<dbReference type="SMART" id="SM01040">
    <property type="entry name" value="Bro-N"/>
    <property type="match status" value="1"/>
</dbReference>
<protein>
    <recommendedName>
        <fullName evidence="2">Bro-N domain-containing protein</fullName>
    </recommendedName>
</protein>
<feature type="region of interest" description="Disordered" evidence="1">
    <location>
        <begin position="229"/>
        <end position="281"/>
    </location>
</feature>
<evidence type="ECO:0000256" key="1">
    <source>
        <dbReference type="SAM" id="MobiDB-lite"/>
    </source>
</evidence>
<evidence type="ECO:0000313" key="4">
    <source>
        <dbReference type="Proteomes" id="UP000231025"/>
    </source>
</evidence>
<dbReference type="InterPro" id="IPR003497">
    <property type="entry name" value="BRO_N_domain"/>
</dbReference>
<name>A0A2G9Y776_9BACT</name>
<dbReference type="Pfam" id="PF02498">
    <property type="entry name" value="Bro-N"/>
    <property type="match status" value="1"/>
</dbReference>
<comment type="caution">
    <text evidence="3">The sequence shown here is derived from an EMBL/GenBank/DDBJ whole genome shotgun (WGS) entry which is preliminary data.</text>
</comment>
<accession>A0A2G9Y776</accession>
<evidence type="ECO:0000259" key="2">
    <source>
        <dbReference type="SMART" id="SM01040"/>
    </source>
</evidence>